<proteinExistence type="predicted"/>
<accession>A0A016T0I2</accession>
<protein>
    <submittedName>
        <fullName evidence="1">Uncharacterized protein</fullName>
    </submittedName>
</protein>
<dbReference type="Proteomes" id="UP000024635">
    <property type="component" value="Unassembled WGS sequence"/>
</dbReference>
<name>A0A016T0I2_9BILA</name>
<evidence type="ECO:0000313" key="1">
    <source>
        <dbReference type="EMBL" id="EYB96240.1"/>
    </source>
</evidence>
<evidence type="ECO:0000313" key="2">
    <source>
        <dbReference type="Proteomes" id="UP000024635"/>
    </source>
</evidence>
<gene>
    <name evidence="1" type="primary">Acey_s0152.g2878</name>
    <name evidence="1" type="ORF">Y032_0152g2878</name>
</gene>
<dbReference type="EMBL" id="JARK01001488">
    <property type="protein sequence ID" value="EYB96240.1"/>
    <property type="molecule type" value="Genomic_DNA"/>
</dbReference>
<comment type="caution">
    <text evidence="1">The sequence shown here is derived from an EMBL/GenBank/DDBJ whole genome shotgun (WGS) entry which is preliminary data.</text>
</comment>
<sequence length="83" mass="8983">MCGDARRVLLSTVDVNRGKCKRRALGIDGGDPSAASKSTQRKRPARARILSRTTNYGILLMIRYCGDDSIVSGAVALRVFRGS</sequence>
<keyword evidence="2" id="KW-1185">Reference proteome</keyword>
<organism evidence="1 2">
    <name type="scientific">Ancylostoma ceylanicum</name>
    <dbReference type="NCBI Taxonomy" id="53326"/>
    <lineage>
        <taxon>Eukaryota</taxon>
        <taxon>Metazoa</taxon>
        <taxon>Ecdysozoa</taxon>
        <taxon>Nematoda</taxon>
        <taxon>Chromadorea</taxon>
        <taxon>Rhabditida</taxon>
        <taxon>Rhabditina</taxon>
        <taxon>Rhabditomorpha</taxon>
        <taxon>Strongyloidea</taxon>
        <taxon>Ancylostomatidae</taxon>
        <taxon>Ancylostomatinae</taxon>
        <taxon>Ancylostoma</taxon>
    </lineage>
</organism>
<dbReference type="AlphaFoldDB" id="A0A016T0I2"/>
<reference evidence="2" key="1">
    <citation type="journal article" date="2015" name="Nat. Genet.">
        <title>The genome and transcriptome of the zoonotic hookworm Ancylostoma ceylanicum identify infection-specific gene families.</title>
        <authorList>
            <person name="Schwarz E.M."/>
            <person name="Hu Y."/>
            <person name="Antoshechkin I."/>
            <person name="Miller M.M."/>
            <person name="Sternberg P.W."/>
            <person name="Aroian R.V."/>
        </authorList>
    </citation>
    <scope>NUCLEOTIDE SEQUENCE</scope>
    <source>
        <strain evidence="2">HY135</strain>
    </source>
</reference>